<proteinExistence type="predicted"/>
<dbReference type="Proteomes" id="UP000077671">
    <property type="component" value="Unassembled WGS sequence"/>
</dbReference>
<accession>A0A177TEY9</accession>
<reference evidence="1" key="1">
    <citation type="submission" date="2016-04" db="EMBL/GenBank/DDBJ databases">
        <authorList>
            <person name="Nguyen H.D."/>
            <person name="Kesanakurti P."/>
            <person name="Cullis J."/>
            <person name="Levesque C.A."/>
            <person name="Hambleton S."/>
        </authorList>
    </citation>
    <scope>NUCLEOTIDE SEQUENCE</scope>
    <source>
        <strain evidence="1">DAOMC 238032</strain>
    </source>
</reference>
<protein>
    <submittedName>
        <fullName evidence="1">Uncharacterized protein</fullName>
    </submittedName>
</protein>
<evidence type="ECO:0000313" key="2">
    <source>
        <dbReference type="Proteomes" id="UP000077671"/>
    </source>
</evidence>
<sequence>MRPSSIASLIAPVRSVAHIPSRPSLFTSLLALVVHVSLMATLSAYLLARQLLSIELQGFAKQALQSRCASPCSG</sequence>
<dbReference type="AlphaFoldDB" id="A0A177TEY9"/>
<name>A0A177TEY9_9BASI</name>
<dbReference type="EMBL" id="LWDD02004149">
    <property type="protein sequence ID" value="KAE8235697.1"/>
    <property type="molecule type" value="Genomic_DNA"/>
</dbReference>
<comment type="caution">
    <text evidence="1">The sequence shown here is derived from an EMBL/GenBank/DDBJ whole genome shotgun (WGS) entry which is preliminary data.</text>
</comment>
<reference evidence="1" key="2">
    <citation type="journal article" date="2019" name="IMA Fungus">
        <title>Genome sequencing and comparison of five Tilletia species to identify candidate genes for the detection of regulated species infecting wheat.</title>
        <authorList>
            <person name="Nguyen H.D.T."/>
            <person name="Sultana T."/>
            <person name="Kesanakurti P."/>
            <person name="Hambleton S."/>
        </authorList>
    </citation>
    <scope>NUCLEOTIDE SEQUENCE</scope>
    <source>
        <strain evidence="1">DAOMC 238032</strain>
    </source>
</reference>
<evidence type="ECO:0000313" key="1">
    <source>
        <dbReference type="EMBL" id="KAE8235697.1"/>
    </source>
</evidence>
<organism evidence="1 2">
    <name type="scientific">Tilletia caries</name>
    <name type="common">wheat bunt fungus</name>
    <dbReference type="NCBI Taxonomy" id="13290"/>
    <lineage>
        <taxon>Eukaryota</taxon>
        <taxon>Fungi</taxon>
        <taxon>Dikarya</taxon>
        <taxon>Basidiomycota</taxon>
        <taxon>Ustilaginomycotina</taxon>
        <taxon>Exobasidiomycetes</taxon>
        <taxon>Tilletiales</taxon>
        <taxon>Tilletiaceae</taxon>
        <taxon>Tilletia</taxon>
    </lineage>
</organism>
<gene>
    <name evidence="1" type="ORF">A4X03_0g9684</name>
</gene>